<keyword evidence="4" id="KW-1185">Reference proteome</keyword>
<proteinExistence type="predicted"/>
<dbReference type="EMBL" id="CP015093">
    <property type="protein sequence ID" value="APZ53885.1"/>
    <property type="molecule type" value="Genomic_DNA"/>
</dbReference>
<evidence type="ECO:0000256" key="2">
    <source>
        <dbReference type="SAM" id="Phobius"/>
    </source>
</evidence>
<keyword evidence="2" id="KW-0472">Membrane</keyword>
<dbReference type="STRING" id="1250539.Ga0080574_TMP3551"/>
<feature type="transmembrane region" description="Helical" evidence="2">
    <location>
        <begin position="20"/>
        <end position="39"/>
    </location>
</feature>
<sequence>MSAPDTNLKKQERQHRAPLWGIWAGLGLVALLFLGWLGWVMANGDAPEAQGTVTDDFTGQSEQVNEDAAVERDAQELNTAPAGAD</sequence>
<reference evidence="3 4" key="1">
    <citation type="submission" date="2016-04" db="EMBL/GenBank/DDBJ databases">
        <title>Deep-sea bacteria in the southern Pacific.</title>
        <authorList>
            <person name="Tang K."/>
        </authorList>
    </citation>
    <scope>NUCLEOTIDE SEQUENCE [LARGE SCALE GENOMIC DNA]</scope>
    <source>
        <strain evidence="3 4">JLT2014</strain>
    </source>
</reference>
<dbReference type="Proteomes" id="UP000187059">
    <property type="component" value="Chromosome"/>
</dbReference>
<dbReference type="OrthoDB" id="7779177at2"/>
<dbReference type="AlphaFoldDB" id="A0A1P8UWX4"/>
<evidence type="ECO:0000313" key="4">
    <source>
        <dbReference type="Proteomes" id="UP000187059"/>
    </source>
</evidence>
<accession>A0A1P8UWX4</accession>
<feature type="region of interest" description="Disordered" evidence="1">
    <location>
        <begin position="62"/>
        <end position="85"/>
    </location>
</feature>
<name>A0A1P8UWX4_9RHOB</name>
<evidence type="ECO:0000313" key="3">
    <source>
        <dbReference type="EMBL" id="APZ53885.1"/>
    </source>
</evidence>
<evidence type="ECO:0000256" key="1">
    <source>
        <dbReference type="SAM" id="MobiDB-lite"/>
    </source>
</evidence>
<dbReference type="RefSeq" id="WP_076702871.1">
    <property type="nucleotide sequence ID" value="NZ_CP015093.1"/>
</dbReference>
<protein>
    <submittedName>
        <fullName evidence="3">Uncharacterized protein</fullName>
    </submittedName>
</protein>
<organism evidence="3 4">
    <name type="scientific">Salipiger abyssi</name>
    <dbReference type="NCBI Taxonomy" id="1250539"/>
    <lineage>
        <taxon>Bacteria</taxon>
        <taxon>Pseudomonadati</taxon>
        <taxon>Pseudomonadota</taxon>
        <taxon>Alphaproteobacteria</taxon>
        <taxon>Rhodobacterales</taxon>
        <taxon>Roseobacteraceae</taxon>
        <taxon>Salipiger</taxon>
    </lineage>
</organism>
<keyword evidence="2" id="KW-0812">Transmembrane</keyword>
<keyword evidence="2" id="KW-1133">Transmembrane helix</keyword>
<gene>
    <name evidence="3" type="ORF">Ga0080574_TMP3551</name>
</gene>
<dbReference type="KEGG" id="paby:Ga0080574_TMP3551"/>